<sequence>MALPPRRSLIPGASRTLLETMEELSIDPRNDTFKIMGAAGVVVAHVSKPSGQVLSARVRGNSFRQLTQFDPAEISVAERREIERQMYSEGMTQSEIGDLLGVSQSLVAKDLSILRNGG</sequence>
<evidence type="ECO:0000313" key="2">
    <source>
        <dbReference type="Proteomes" id="UP000276886"/>
    </source>
</evidence>
<dbReference type="Proteomes" id="UP000276886">
    <property type="component" value="Unassembled WGS sequence"/>
</dbReference>
<comment type="caution">
    <text evidence="1">The sequence shown here is derived from an EMBL/GenBank/DDBJ whole genome shotgun (WGS) entry which is preliminary data.</text>
</comment>
<proteinExistence type="predicted"/>
<dbReference type="AlphaFoldDB" id="A0A2V4RAM8"/>
<protein>
    <submittedName>
        <fullName evidence="1">Uncharacterized protein</fullName>
    </submittedName>
</protein>
<reference evidence="1 2" key="1">
    <citation type="submission" date="2018-08" db="EMBL/GenBank/DDBJ databases">
        <title>Recombination of ecologically and evolutionarily significant loci maintains genetic cohesion in the Pseudomonas syringae species complex.</title>
        <authorList>
            <person name="Dillon M."/>
            <person name="Thakur S."/>
            <person name="Almeida R.N.D."/>
            <person name="Weir B.S."/>
            <person name="Guttman D.S."/>
        </authorList>
    </citation>
    <scope>NUCLEOTIDE SEQUENCE [LARGE SCALE GENOMIC DNA]</scope>
    <source>
        <strain evidence="1 2">ICMP 2788</strain>
    </source>
</reference>
<name>A0A2V4RAM8_PSESJ</name>
<gene>
    <name evidence="1" type="ORF">ALQ44_102135</name>
</gene>
<dbReference type="RefSeq" id="WP_003339706.1">
    <property type="nucleotide sequence ID" value="NZ_QJTX01000007.1"/>
</dbReference>
<evidence type="ECO:0000313" key="1">
    <source>
        <dbReference type="EMBL" id="RMO29045.1"/>
    </source>
</evidence>
<dbReference type="EMBL" id="RBPQ01000101">
    <property type="protein sequence ID" value="RMO29045.1"/>
    <property type="molecule type" value="Genomic_DNA"/>
</dbReference>
<accession>A0A2V4RAM8</accession>
<organism evidence="1 2">
    <name type="scientific">Pseudomonas syringae pv. pisi</name>
    <dbReference type="NCBI Taxonomy" id="59510"/>
    <lineage>
        <taxon>Bacteria</taxon>
        <taxon>Pseudomonadati</taxon>
        <taxon>Pseudomonadota</taxon>
        <taxon>Gammaproteobacteria</taxon>
        <taxon>Pseudomonadales</taxon>
        <taxon>Pseudomonadaceae</taxon>
        <taxon>Pseudomonas</taxon>
        <taxon>Pseudomonas syringae</taxon>
    </lineage>
</organism>
<dbReference type="Gene3D" id="1.10.10.60">
    <property type="entry name" value="Homeodomain-like"/>
    <property type="match status" value="1"/>
</dbReference>